<evidence type="ECO:0000256" key="3">
    <source>
        <dbReference type="ARBA" id="ARBA00022837"/>
    </source>
</evidence>
<dbReference type="SMART" id="SM00054">
    <property type="entry name" value="EFh"/>
    <property type="match status" value="4"/>
</dbReference>
<dbReference type="Pfam" id="PF13499">
    <property type="entry name" value="EF-hand_7"/>
    <property type="match status" value="2"/>
</dbReference>
<feature type="domain" description="EF-hand" evidence="5">
    <location>
        <begin position="222"/>
        <end position="257"/>
    </location>
</feature>
<dbReference type="InterPro" id="IPR018247">
    <property type="entry name" value="EF_Hand_1_Ca_BS"/>
</dbReference>
<sequence length="283" mass="31627">MGCGSSTPKGVEGSVAKSSATGPAGFPPESQGTKPTPGNECSTCLPEIGSPTQSANEVADMQKQMSADMDAMLNASEVQLALKAEQEAKVKEMFAKYDKDNSGTLETSELCDIFKELGLAMTDDQFKYYASAMLKDFDNDKSNSVDFKEFKKFYARCLKTEEIRSSYSESITKKAREEKLVAHARKMFKKYDKDGSKTLDSAEMDALLKETLGEHITFTDAEWEAISRDVLKRGDKDKSGAFEFNEFLNMYKKCLATPNLKKKYEQKIVMRHQNGEWKVDDGM</sequence>
<dbReference type="PROSITE" id="PS00018">
    <property type="entry name" value="EF_HAND_1"/>
    <property type="match status" value="3"/>
</dbReference>
<evidence type="ECO:0000313" key="6">
    <source>
        <dbReference type="EMBL" id="CAD8656158.1"/>
    </source>
</evidence>
<protein>
    <recommendedName>
        <fullName evidence="5">EF-hand domain-containing protein</fullName>
    </recommendedName>
</protein>
<keyword evidence="1" id="KW-0479">Metal-binding</keyword>
<dbReference type="PROSITE" id="PS50222">
    <property type="entry name" value="EF_HAND_2"/>
    <property type="match status" value="4"/>
</dbReference>
<reference evidence="6" key="1">
    <citation type="submission" date="2021-01" db="EMBL/GenBank/DDBJ databases">
        <authorList>
            <person name="Corre E."/>
            <person name="Pelletier E."/>
            <person name="Niang G."/>
            <person name="Scheremetjew M."/>
            <person name="Finn R."/>
            <person name="Kale V."/>
            <person name="Holt S."/>
            <person name="Cochrane G."/>
            <person name="Meng A."/>
            <person name="Brown T."/>
            <person name="Cohen L."/>
        </authorList>
    </citation>
    <scope>NUCLEOTIDE SEQUENCE</scope>
    <source>
        <strain evidence="6">CCMP722</strain>
    </source>
</reference>
<feature type="domain" description="EF-hand" evidence="5">
    <location>
        <begin position="179"/>
        <end position="214"/>
    </location>
</feature>
<dbReference type="AlphaFoldDB" id="A0A7S0MZW6"/>
<organism evidence="6">
    <name type="scientific">Pyramimonas obovata</name>
    <dbReference type="NCBI Taxonomy" id="1411642"/>
    <lineage>
        <taxon>Eukaryota</taxon>
        <taxon>Viridiplantae</taxon>
        <taxon>Chlorophyta</taxon>
        <taxon>Pyramimonadophyceae</taxon>
        <taxon>Pyramimonadales</taxon>
        <taxon>Pyramimonadaceae</taxon>
        <taxon>Pyramimonas</taxon>
        <taxon>Pyramimonas incertae sedis</taxon>
    </lineage>
</organism>
<keyword evidence="2" id="KW-0677">Repeat</keyword>
<dbReference type="CDD" id="cd00051">
    <property type="entry name" value="EFh"/>
    <property type="match status" value="1"/>
</dbReference>
<dbReference type="PANTHER" id="PTHR45942">
    <property type="entry name" value="PROTEIN PHOSPATASE 3 REGULATORY SUBUNIT B ALPHA ISOFORM TYPE 1"/>
    <property type="match status" value="1"/>
</dbReference>
<gene>
    <name evidence="6" type="ORF">POBO1169_LOCUS4292</name>
</gene>
<dbReference type="InterPro" id="IPR011992">
    <property type="entry name" value="EF-hand-dom_pair"/>
</dbReference>
<accession>A0A7S0MZW6</accession>
<dbReference type="InterPro" id="IPR002048">
    <property type="entry name" value="EF_hand_dom"/>
</dbReference>
<evidence type="ECO:0000256" key="4">
    <source>
        <dbReference type="SAM" id="MobiDB-lite"/>
    </source>
</evidence>
<name>A0A7S0MZW6_9CHLO</name>
<dbReference type="Gene3D" id="1.10.238.10">
    <property type="entry name" value="EF-hand"/>
    <property type="match status" value="2"/>
</dbReference>
<keyword evidence="3" id="KW-0106">Calcium</keyword>
<feature type="domain" description="EF-hand" evidence="5">
    <location>
        <begin position="85"/>
        <end position="120"/>
    </location>
</feature>
<feature type="domain" description="EF-hand" evidence="5">
    <location>
        <begin position="132"/>
        <end position="160"/>
    </location>
</feature>
<dbReference type="SUPFAM" id="SSF47473">
    <property type="entry name" value="EF-hand"/>
    <property type="match status" value="1"/>
</dbReference>
<dbReference type="FunFam" id="1.10.238.10:FF:000003">
    <property type="entry name" value="Calmodulin A"/>
    <property type="match status" value="1"/>
</dbReference>
<feature type="region of interest" description="Disordered" evidence="4">
    <location>
        <begin position="1"/>
        <end position="63"/>
    </location>
</feature>
<evidence type="ECO:0000256" key="1">
    <source>
        <dbReference type="ARBA" id="ARBA00022723"/>
    </source>
</evidence>
<proteinExistence type="predicted"/>
<feature type="compositionally biased region" description="Polar residues" evidence="4">
    <location>
        <begin position="30"/>
        <end position="42"/>
    </location>
</feature>
<evidence type="ECO:0000256" key="2">
    <source>
        <dbReference type="ARBA" id="ARBA00022737"/>
    </source>
</evidence>
<dbReference type="GO" id="GO:0005509">
    <property type="term" value="F:calcium ion binding"/>
    <property type="evidence" value="ECO:0007669"/>
    <property type="project" value="InterPro"/>
</dbReference>
<evidence type="ECO:0000259" key="5">
    <source>
        <dbReference type="PROSITE" id="PS50222"/>
    </source>
</evidence>
<dbReference type="EMBL" id="HBFA01008235">
    <property type="protein sequence ID" value="CAD8656158.1"/>
    <property type="molecule type" value="Transcribed_RNA"/>
</dbReference>